<feature type="transmembrane region" description="Helical" evidence="8">
    <location>
        <begin position="473"/>
        <end position="494"/>
    </location>
</feature>
<evidence type="ECO:0000256" key="8">
    <source>
        <dbReference type="SAM" id="Phobius"/>
    </source>
</evidence>
<evidence type="ECO:0000256" key="2">
    <source>
        <dbReference type="ARBA" id="ARBA00022448"/>
    </source>
</evidence>
<dbReference type="GO" id="GO:0140107">
    <property type="term" value="F:high-affinity potassium ion transmembrane transporter activity"/>
    <property type="evidence" value="ECO:0007669"/>
    <property type="project" value="TreeGrafter"/>
</dbReference>
<evidence type="ECO:0000256" key="4">
    <source>
        <dbReference type="ARBA" id="ARBA00022989"/>
    </source>
</evidence>
<evidence type="ECO:0000256" key="6">
    <source>
        <dbReference type="ARBA" id="ARBA00023136"/>
    </source>
</evidence>
<protein>
    <submittedName>
        <fullName evidence="9">Uncharacterized protein</fullName>
    </submittedName>
</protein>
<keyword evidence="4 8" id="KW-1133">Transmembrane helix</keyword>
<dbReference type="PANTHER" id="PTHR31064:SF30">
    <property type="entry name" value="HIGH-AFFINITY POTASSIUM TRANSPORT PROTEIN-RELATED"/>
    <property type="match status" value="1"/>
</dbReference>
<keyword evidence="10" id="KW-1185">Reference proteome</keyword>
<gene>
    <name evidence="9" type="ORF">NliqN6_4367</name>
</gene>
<dbReference type="OrthoDB" id="9999863at2759"/>
<dbReference type="GO" id="GO:1990573">
    <property type="term" value="P:potassium ion import across plasma membrane"/>
    <property type="evidence" value="ECO:0007669"/>
    <property type="project" value="TreeGrafter"/>
</dbReference>
<sequence>MPRSVPGTLKLLGWMIYDELNWFRIHLLAFIIVPFIFSGFVAAANPSSPSERRPKTQYIDSLFLCFSAMTGTGLETVIVSGMRPLQQVFLVILMILGDISVISLITIFCRQLWFRRNCKSAVKTKRLSRPRTREDVESRGDTTSNGPVTRPGVMTSSHHQVSPSSNSAAHPVPRNHSPIMSGEEQYSQLSHRKSGKRRKKEGIHAYPGAVGYDERERLRRRARGLSDDVHEVRHHSFEMPKTYSVIPHAASGSAAHTGRGGFPGPHRLVAALIRAISPKTAHQVYTFIAQDPKARSLRWAHPFQSFEQTVEPSFEKRRDAQEARHAEKVKWLPPGVRGVVVGRNSDIYDEELDVEDLELFAAIEYRALTLLTVLVFVHQFLCIILPWIIIAIYFAKVHDWDATFFAKGQEQVGTVSKVWYSLFQSIAAYTSCGMSLVDSSMMPFQACYLLIYILVLPILAGNQAMPSFLRLELWIFSKFITPGSELYVLVHFLLTHSRRMFIYLLPSYQTWWLVVIQTLFIAGGLLSYVVFNIGLEFYKRFSGWQNFSVGLFQSLSIRSAGFEIVELTEIAPALQVLYLFAMFTSNYPLVMAIRSTNVYEERALGIHTRHLVRTSSGKPEGEIFSKYVIDHLLPQIAFDLWPIVLATGAICVVERAQLLTGEGSGWFTTWRTLFEVTSGYATVGASFGYPASNLSFSGSFRNISKLIMILLMVRGRHRGLPSAIDRATMLPVEYLRINTDDGEKAEEDRVEVM</sequence>
<evidence type="ECO:0000256" key="3">
    <source>
        <dbReference type="ARBA" id="ARBA00022692"/>
    </source>
</evidence>
<dbReference type="Pfam" id="PF02386">
    <property type="entry name" value="TrkH"/>
    <property type="match status" value="1"/>
</dbReference>
<feature type="transmembrane region" description="Helical" evidence="8">
    <location>
        <begin position="62"/>
        <end position="82"/>
    </location>
</feature>
<keyword evidence="6 8" id="KW-0472">Membrane</keyword>
<evidence type="ECO:0000256" key="7">
    <source>
        <dbReference type="SAM" id="MobiDB-lite"/>
    </source>
</evidence>
<reference evidence="9" key="1">
    <citation type="submission" date="2020-07" db="EMBL/GenBank/DDBJ databases">
        <title>Draft Genome Sequence of a Deep-Sea Yeast, Naganishia (Cryptococcus) liquefaciens strain N6.</title>
        <authorList>
            <person name="Han Y.W."/>
            <person name="Kajitani R."/>
            <person name="Morimoto H."/>
            <person name="Parhat M."/>
            <person name="Tsubouchi H."/>
            <person name="Bakenova O."/>
            <person name="Ogata M."/>
            <person name="Argunhan B."/>
            <person name="Aoki R."/>
            <person name="Kajiwara S."/>
            <person name="Itoh T."/>
            <person name="Iwasaki H."/>
        </authorList>
    </citation>
    <scope>NUCLEOTIDE SEQUENCE</scope>
    <source>
        <strain evidence="9">N6</strain>
    </source>
</reference>
<feature type="transmembrane region" description="Helical" evidence="8">
    <location>
        <begin position="368"/>
        <end position="395"/>
    </location>
</feature>
<keyword evidence="3 8" id="KW-0812">Transmembrane</keyword>
<feature type="region of interest" description="Disordered" evidence="7">
    <location>
        <begin position="124"/>
        <end position="201"/>
    </location>
</feature>
<dbReference type="EMBL" id="BLZA01000023">
    <property type="protein sequence ID" value="GHJ87965.1"/>
    <property type="molecule type" value="Genomic_DNA"/>
</dbReference>
<feature type="transmembrane region" description="Helical" evidence="8">
    <location>
        <begin position="443"/>
        <end position="461"/>
    </location>
</feature>
<evidence type="ECO:0000313" key="9">
    <source>
        <dbReference type="EMBL" id="GHJ87965.1"/>
    </source>
</evidence>
<feature type="compositionally biased region" description="Basic and acidic residues" evidence="7">
    <location>
        <begin position="131"/>
        <end position="140"/>
    </location>
</feature>
<comment type="caution">
    <text evidence="9">The sequence shown here is derived from an EMBL/GenBank/DDBJ whole genome shotgun (WGS) entry which is preliminary data.</text>
</comment>
<dbReference type="GO" id="GO:0005886">
    <property type="term" value="C:plasma membrane"/>
    <property type="evidence" value="ECO:0007669"/>
    <property type="project" value="TreeGrafter"/>
</dbReference>
<dbReference type="InterPro" id="IPR003445">
    <property type="entry name" value="Cat_transpt"/>
</dbReference>
<evidence type="ECO:0000256" key="5">
    <source>
        <dbReference type="ARBA" id="ARBA00023065"/>
    </source>
</evidence>
<keyword evidence="5" id="KW-0406">Ion transport</keyword>
<proteinExistence type="predicted"/>
<dbReference type="Proteomes" id="UP000620104">
    <property type="component" value="Unassembled WGS sequence"/>
</dbReference>
<feature type="transmembrane region" description="Helical" evidence="8">
    <location>
        <begin position="88"/>
        <end position="109"/>
    </location>
</feature>
<comment type="subcellular location">
    <subcellularLocation>
        <location evidence="1">Membrane</location>
        <topology evidence="1">Multi-pass membrane protein</topology>
    </subcellularLocation>
</comment>
<evidence type="ECO:0000313" key="10">
    <source>
        <dbReference type="Proteomes" id="UP000620104"/>
    </source>
</evidence>
<accession>A0A8H3TVF2</accession>
<organism evidence="9 10">
    <name type="scientific">Naganishia liquefaciens</name>
    <dbReference type="NCBI Taxonomy" id="104408"/>
    <lineage>
        <taxon>Eukaryota</taxon>
        <taxon>Fungi</taxon>
        <taxon>Dikarya</taxon>
        <taxon>Basidiomycota</taxon>
        <taxon>Agaricomycotina</taxon>
        <taxon>Tremellomycetes</taxon>
        <taxon>Filobasidiales</taxon>
        <taxon>Filobasidiaceae</taxon>
        <taxon>Naganishia</taxon>
    </lineage>
</organism>
<feature type="transmembrane region" description="Helical" evidence="8">
    <location>
        <begin position="514"/>
        <end position="535"/>
    </location>
</feature>
<evidence type="ECO:0000256" key="1">
    <source>
        <dbReference type="ARBA" id="ARBA00004141"/>
    </source>
</evidence>
<dbReference type="PANTHER" id="PTHR31064">
    <property type="entry name" value="POTASSIUM TRANSPORT PROTEIN DDB_G0292412-RELATED"/>
    <property type="match status" value="1"/>
</dbReference>
<dbReference type="InterPro" id="IPR051143">
    <property type="entry name" value="TrkH_K-transport"/>
</dbReference>
<feature type="transmembrane region" description="Helical" evidence="8">
    <location>
        <begin position="20"/>
        <end position="41"/>
    </location>
</feature>
<name>A0A8H3TVF2_9TREE</name>
<dbReference type="AlphaFoldDB" id="A0A8H3TVF2"/>
<keyword evidence="2" id="KW-0813">Transport</keyword>
<feature type="compositionally biased region" description="Low complexity" evidence="7">
    <location>
        <begin position="156"/>
        <end position="167"/>
    </location>
</feature>
<dbReference type="GO" id="GO:0030007">
    <property type="term" value="P:intracellular potassium ion homeostasis"/>
    <property type="evidence" value="ECO:0007669"/>
    <property type="project" value="TreeGrafter"/>
</dbReference>
<feature type="compositionally biased region" description="Basic residues" evidence="7">
    <location>
        <begin position="190"/>
        <end position="201"/>
    </location>
</feature>